<keyword evidence="2" id="KW-1185">Reference proteome</keyword>
<evidence type="ECO:0000313" key="2">
    <source>
        <dbReference type="Proteomes" id="UP000069902"/>
    </source>
</evidence>
<dbReference type="KEGG" id="pnl:PNK_0256"/>
<accession>A0A0U5JDF1</accession>
<dbReference type="Proteomes" id="UP000069902">
    <property type="component" value="Chromosome cPNK"/>
</dbReference>
<dbReference type="PATRIC" id="fig|389348.3.peg.289"/>
<gene>
    <name evidence="1" type="ORF">PNK_0256</name>
</gene>
<evidence type="ECO:0000313" key="1">
    <source>
        <dbReference type="EMBL" id="CUI15893.1"/>
    </source>
</evidence>
<reference evidence="2" key="1">
    <citation type="submission" date="2015-09" db="EMBL/GenBank/DDBJ databases">
        <authorList>
            <person name="Bertelli C."/>
        </authorList>
    </citation>
    <scope>NUCLEOTIDE SEQUENCE [LARGE SCALE GENOMIC DNA]</scope>
    <source>
        <strain evidence="2">KNic</strain>
    </source>
</reference>
<dbReference type="EMBL" id="LN879502">
    <property type="protein sequence ID" value="CUI15893.1"/>
    <property type="molecule type" value="Genomic_DNA"/>
</dbReference>
<sequence length="79" mass="9287">MIFSAKNILLFAPSLFGEGEKGSVITADCMNQEPFTSLKSLYFNFIDSFGISFFLQMNSIDNYFLRLFRLWTSLFFFFY</sequence>
<dbReference type="InParanoid" id="A0A0U5JDF1"/>
<dbReference type="STRING" id="389348.PNK_0256"/>
<organism evidence="1 2">
    <name type="scientific">Candidatus Protochlamydia naegleriophila</name>
    <dbReference type="NCBI Taxonomy" id="389348"/>
    <lineage>
        <taxon>Bacteria</taxon>
        <taxon>Pseudomonadati</taxon>
        <taxon>Chlamydiota</taxon>
        <taxon>Chlamydiia</taxon>
        <taxon>Parachlamydiales</taxon>
        <taxon>Parachlamydiaceae</taxon>
        <taxon>Candidatus Protochlamydia</taxon>
    </lineage>
</organism>
<protein>
    <submittedName>
        <fullName evidence="1">Uncharacterized protein</fullName>
    </submittedName>
</protein>
<name>A0A0U5JDF1_9BACT</name>
<dbReference type="AlphaFoldDB" id="A0A0U5JDF1"/>
<proteinExistence type="predicted"/>